<dbReference type="CDD" id="cd18578">
    <property type="entry name" value="ABC_6TM_Pgp_ABCB1_D2_like"/>
    <property type="match status" value="1"/>
</dbReference>
<feature type="transmembrane region" description="Helical" evidence="10">
    <location>
        <begin position="876"/>
        <end position="900"/>
    </location>
</feature>
<feature type="domain" description="ABC transporter" evidence="11">
    <location>
        <begin position="977"/>
        <end position="1217"/>
    </location>
</feature>
<dbReference type="PROSITE" id="PS00211">
    <property type="entry name" value="ABC_TRANSPORTER_1"/>
    <property type="match status" value="1"/>
</dbReference>
<evidence type="ECO:0000256" key="7">
    <source>
        <dbReference type="ARBA" id="ARBA00022989"/>
    </source>
</evidence>
<evidence type="ECO:0000256" key="10">
    <source>
        <dbReference type="SAM" id="Phobius"/>
    </source>
</evidence>
<evidence type="ECO:0000256" key="8">
    <source>
        <dbReference type="ARBA" id="ARBA00023136"/>
    </source>
</evidence>
<feature type="transmembrane region" description="Helical" evidence="10">
    <location>
        <begin position="190"/>
        <end position="210"/>
    </location>
</feature>
<dbReference type="PANTHER" id="PTHR43394:SF1">
    <property type="entry name" value="ATP-BINDING CASSETTE SUB-FAMILY B MEMBER 10, MITOCHONDRIAL"/>
    <property type="match status" value="1"/>
</dbReference>
<organism evidence="13 14">
    <name type="scientific">Pseudocercospora fuligena</name>
    <dbReference type="NCBI Taxonomy" id="685502"/>
    <lineage>
        <taxon>Eukaryota</taxon>
        <taxon>Fungi</taxon>
        <taxon>Dikarya</taxon>
        <taxon>Ascomycota</taxon>
        <taxon>Pezizomycotina</taxon>
        <taxon>Dothideomycetes</taxon>
        <taxon>Dothideomycetidae</taxon>
        <taxon>Mycosphaerellales</taxon>
        <taxon>Mycosphaerellaceae</taxon>
        <taxon>Pseudocercospora</taxon>
    </lineage>
</organism>
<evidence type="ECO:0000256" key="5">
    <source>
        <dbReference type="ARBA" id="ARBA00022741"/>
    </source>
</evidence>
<feature type="compositionally biased region" description="Basic and acidic residues" evidence="9">
    <location>
        <begin position="592"/>
        <end position="607"/>
    </location>
</feature>
<dbReference type="CDD" id="cd03249">
    <property type="entry name" value="ABC_MTABC3_MDL1_MDL2"/>
    <property type="match status" value="1"/>
</dbReference>
<feature type="transmembrane region" description="Helical" evidence="10">
    <location>
        <begin position="54"/>
        <end position="74"/>
    </location>
</feature>
<evidence type="ECO:0000259" key="12">
    <source>
        <dbReference type="PROSITE" id="PS50929"/>
    </source>
</evidence>
<feature type="compositionally biased region" description="Basic and acidic residues" evidence="9">
    <location>
        <begin position="15"/>
        <end position="27"/>
    </location>
</feature>
<dbReference type="FunFam" id="3.40.50.300:FF:000913">
    <property type="entry name" value="ABC multidrug transporter SitT"/>
    <property type="match status" value="1"/>
</dbReference>
<dbReference type="InterPro" id="IPR036640">
    <property type="entry name" value="ABC1_TM_sf"/>
</dbReference>
<evidence type="ECO:0000256" key="6">
    <source>
        <dbReference type="ARBA" id="ARBA00022840"/>
    </source>
</evidence>
<dbReference type="InterPro" id="IPR003593">
    <property type="entry name" value="AAA+_ATPase"/>
</dbReference>
<keyword evidence="3" id="KW-0813">Transport</keyword>
<feature type="domain" description="ABC transporter" evidence="11">
    <location>
        <begin position="393"/>
        <end position="575"/>
    </location>
</feature>
<comment type="subcellular location">
    <subcellularLocation>
        <location evidence="1">Membrane</location>
        <topology evidence="1">Multi-pass membrane protein</topology>
    </subcellularLocation>
</comment>
<feature type="region of interest" description="Disordered" evidence="9">
    <location>
        <begin position="582"/>
        <end position="619"/>
    </location>
</feature>
<evidence type="ECO:0000256" key="4">
    <source>
        <dbReference type="ARBA" id="ARBA00022692"/>
    </source>
</evidence>
<feature type="transmembrane region" description="Helical" evidence="10">
    <location>
        <begin position="295"/>
        <end position="315"/>
    </location>
</feature>
<feature type="transmembrane region" description="Helical" evidence="10">
    <location>
        <begin position="915"/>
        <end position="935"/>
    </location>
</feature>
<evidence type="ECO:0000256" key="3">
    <source>
        <dbReference type="ARBA" id="ARBA00022448"/>
    </source>
</evidence>
<feature type="transmembrane region" description="Helical" evidence="10">
    <location>
        <begin position="335"/>
        <end position="354"/>
    </location>
</feature>
<keyword evidence="8 10" id="KW-0472">Membrane</keyword>
<evidence type="ECO:0000256" key="2">
    <source>
        <dbReference type="ARBA" id="ARBA00007577"/>
    </source>
</evidence>
<dbReference type="Gene3D" id="1.20.1560.10">
    <property type="entry name" value="ABC transporter type 1, transmembrane domain"/>
    <property type="match status" value="2"/>
</dbReference>
<evidence type="ECO:0000313" key="14">
    <source>
        <dbReference type="Proteomes" id="UP000660729"/>
    </source>
</evidence>
<dbReference type="EMBL" id="JABCIY010000122">
    <property type="protein sequence ID" value="KAF7192503.1"/>
    <property type="molecule type" value="Genomic_DNA"/>
</dbReference>
<feature type="transmembrane region" description="Helical" evidence="10">
    <location>
        <begin position="694"/>
        <end position="716"/>
    </location>
</feature>
<dbReference type="InterPro" id="IPR039421">
    <property type="entry name" value="Type_1_exporter"/>
</dbReference>
<feature type="transmembrane region" description="Helical" evidence="10">
    <location>
        <begin position="773"/>
        <end position="793"/>
    </location>
</feature>
<feature type="domain" description="ABC transmembrane type-1" evidence="12">
    <location>
        <begin position="654"/>
        <end position="941"/>
    </location>
</feature>
<dbReference type="GO" id="GO:0015421">
    <property type="term" value="F:ABC-type oligopeptide transporter activity"/>
    <property type="evidence" value="ECO:0007669"/>
    <property type="project" value="TreeGrafter"/>
</dbReference>
<dbReference type="SMART" id="SM00382">
    <property type="entry name" value="AAA"/>
    <property type="match status" value="2"/>
</dbReference>
<gene>
    <name evidence="13" type="ORF">HII31_06176</name>
</gene>
<protein>
    <submittedName>
        <fullName evidence="13">Sophorolipid transporter</fullName>
    </submittedName>
</protein>
<keyword evidence="4 10" id="KW-0812">Transmembrane</keyword>
<dbReference type="GO" id="GO:0016887">
    <property type="term" value="F:ATP hydrolysis activity"/>
    <property type="evidence" value="ECO:0007669"/>
    <property type="project" value="InterPro"/>
</dbReference>
<evidence type="ECO:0000313" key="13">
    <source>
        <dbReference type="EMBL" id="KAF7192503.1"/>
    </source>
</evidence>
<dbReference type="CDD" id="cd18577">
    <property type="entry name" value="ABC_6TM_Pgp_ABCB1_D1_like"/>
    <property type="match status" value="1"/>
</dbReference>
<dbReference type="Proteomes" id="UP000660729">
    <property type="component" value="Unassembled WGS sequence"/>
</dbReference>
<dbReference type="SUPFAM" id="SSF52540">
    <property type="entry name" value="P-loop containing nucleoside triphosphate hydrolases"/>
    <property type="match status" value="2"/>
</dbReference>
<feature type="non-terminal residue" evidence="13">
    <location>
        <position position="1221"/>
    </location>
</feature>
<accession>A0A8H6RKG0</accession>
<feature type="region of interest" description="Disordered" evidence="9">
    <location>
        <begin position="1"/>
        <end position="34"/>
    </location>
</feature>
<dbReference type="SUPFAM" id="SSF90123">
    <property type="entry name" value="ABC transporter transmembrane region"/>
    <property type="match status" value="2"/>
</dbReference>
<dbReference type="GO" id="GO:0090374">
    <property type="term" value="P:oligopeptide export from mitochondrion"/>
    <property type="evidence" value="ECO:0007669"/>
    <property type="project" value="TreeGrafter"/>
</dbReference>
<feature type="transmembrane region" description="Helical" evidence="10">
    <location>
        <begin position="216"/>
        <end position="235"/>
    </location>
</feature>
<comment type="caution">
    <text evidence="13">The sequence shown here is derived from an EMBL/GenBank/DDBJ whole genome shotgun (WGS) entry which is preliminary data.</text>
</comment>
<feature type="transmembrane region" description="Helical" evidence="10">
    <location>
        <begin position="651"/>
        <end position="674"/>
    </location>
</feature>
<dbReference type="InterPro" id="IPR017871">
    <property type="entry name" value="ABC_transporter-like_CS"/>
</dbReference>
<keyword evidence="14" id="KW-1185">Reference proteome</keyword>
<dbReference type="InterPro" id="IPR003439">
    <property type="entry name" value="ABC_transporter-like_ATP-bd"/>
</dbReference>
<dbReference type="InterPro" id="IPR011527">
    <property type="entry name" value="ABC1_TM_dom"/>
</dbReference>
<name>A0A8H6RKG0_9PEZI</name>
<dbReference type="FunFam" id="1.20.1560.10:FF:000057">
    <property type="entry name" value="ABC multidrug transporter SitT"/>
    <property type="match status" value="1"/>
</dbReference>
<dbReference type="Pfam" id="PF00664">
    <property type="entry name" value="ABC_membrane"/>
    <property type="match status" value="2"/>
</dbReference>
<comment type="similarity">
    <text evidence="2">Belongs to the ABC transporter superfamily. ABCB family. Multidrug resistance exporter (TC 3.A.1.201) subfamily.</text>
</comment>
<reference evidence="13" key="1">
    <citation type="submission" date="2020-04" db="EMBL/GenBank/DDBJ databases">
        <title>Draft genome resource of the tomato pathogen Pseudocercospora fuligena.</title>
        <authorList>
            <person name="Zaccaron A."/>
        </authorList>
    </citation>
    <scope>NUCLEOTIDE SEQUENCE</scope>
    <source>
        <strain evidence="13">PF001</strain>
    </source>
</reference>
<proteinExistence type="inferred from homology"/>
<feature type="domain" description="ABC transmembrane type-1" evidence="12">
    <location>
        <begin position="54"/>
        <end position="358"/>
    </location>
</feature>
<dbReference type="Gene3D" id="3.40.50.300">
    <property type="entry name" value="P-loop containing nucleotide triphosphate hydrolases"/>
    <property type="match status" value="3"/>
</dbReference>
<keyword evidence="7 10" id="KW-1133">Transmembrane helix</keyword>
<dbReference type="AlphaFoldDB" id="A0A8H6RKG0"/>
<keyword evidence="5" id="KW-0547">Nucleotide-binding</keyword>
<dbReference type="PANTHER" id="PTHR43394">
    <property type="entry name" value="ATP-DEPENDENT PERMEASE MDL1, MITOCHONDRIAL"/>
    <property type="match status" value="1"/>
</dbReference>
<dbReference type="GO" id="GO:0005743">
    <property type="term" value="C:mitochondrial inner membrane"/>
    <property type="evidence" value="ECO:0007669"/>
    <property type="project" value="TreeGrafter"/>
</dbReference>
<dbReference type="PROSITE" id="PS50893">
    <property type="entry name" value="ABC_TRANSPORTER_2"/>
    <property type="match status" value="2"/>
</dbReference>
<evidence type="ECO:0000259" key="11">
    <source>
        <dbReference type="PROSITE" id="PS50893"/>
    </source>
</evidence>
<dbReference type="Pfam" id="PF00005">
    <property type="entry name" value="ABC_tran"/>
    <property type="match status" value="2"/>
</dbReference>
<dbReference type="OrthoDB" id="6500128at2759"/>
<evidence type="ECO:0000256" key="1">
    <source>
        <dbReference type="ARBA" id="ARBA00004141"/>
    </source>
</evidence>
<keyword evidence="6" id="KW-0067">ATP-binding</keyword>
<evidence type="ECO:0000256" key="9">
    <source>
        <dbReference type="SAM" id="MobiDB-lite"/>
    </source>
</evidence>
<sequence length="1221" mass="133593">NLSNMGVETAPAEPSLRDDEHEKKPEDGEPSPSASSAFIRLLSYTTAWDKTLEAVALASALGAGVGMAMVNLIFGKVVTTLLDFTLGRSTPSDFRSDVSSNAGRTIPSNTNRHPRLYFVYIGIGRLVLVYAYSALTTVVAYRIVKRLRCDFLQSALRQEVAWYDHGASGSITAQATSNGNTIQTAISEKLATVVQSFSTFVSAFALAFVTQWKLTLIISSVVPALIVIMGVVGTLDANIETNILSTTSQANAFAEGVLSTAKTVHAFGIRSRLVAKFDVYLQQVLRLGQQKKPIYGCYFSLEYFLIYCGYSLAFWRGIHMYAGGEVDSIGDDFTVLLSVVVGSSAITNLTPHILQFTRAGSAAAELFQTIDRTSDIDPLSTDGLMPTTTKGLIEFDNVTFEYPTRPGVTVLENFSLTIPVGKVTALVGASGSGKSTIIGLTERWYNPLSGSIRLDGQDINKLKLSWLRTTARLVQQEPVLFSGTRIAIARSIISEPRILLLDEATSALDPHAEGLVQQALDAASSGRTTITIAHKMSTIRDADNIVVMSKGKIIEQGNHEDLMRRDGAYSRLVQVQDLAVAQSSDASTTDSENEKAPANEYGHELLRRPTTQISRRDDENALTRDDYENHQQIGLFHVIWRIAKDTLYLKWWYALSLVACIAGAGTFPALSLLFAEISEAFRRTESAMISRGNFLALMFFVVALGNLIVYFALGWISNNIAQILNVVYRKQMFDRFLLQDLQFSDRPENTVGSLVIRLSTYSQSVQELMGMNISLIFISMGNVVVCAILAIAYSWKLGLVVVLGGMPPLMGSGLLKIRLEQQLETITGKRFASSASIASEAVTAIRTVSSLTMESSVLQKYSKELDFALEKCTKSVLIMMPMFALTQSIEYFVMALGFWYGCRLVSFGEITLKEFFVAFIGVFFAGQSAAQLFSFSTSITKAKHSANYILWLQQLEPAIAQTPENRDNRPSQGGESIEFENVSFAYPLRPEAMVMKSTSLSISKGQFIALVGASGCGKSTTIGLLERFYDPISGQVRIDNEPLKHLSPIKYRECVSLVQQEPVLYQGSVRENIKLGTPNETVSDTKIEEACRSANAWDFITSLPEGLNTACGLNGSQFSGGQKQRIAIARALVRDPKILLLDEATSALDTESEKIVQQALRKAAQDGERITIAVAHRLSTVRDADAIHVFHGGRVVESGTHSQLLAKGEMYAAMCRSQNVA</sequence>
<dbReference type="InterPro" id="IPR027417">
    <property type="entry name" value="P-loop_NTPase"/>
</dbReference>
<feature type="transmembrane region" description="Helical" evidence="10">
    <location>
        <begin position="117"/>
        <end position="144"/>
    </location>
</feature>
<dbReference type="GO" id="GO:0005524">
    <property type="term" value="F:ATP binding"/>
    <property type="evidence" value="ECO:0007669"/>
    <property type="project" value="UniProtKB-KW"/>
</dbReference>
<dbReference type="PROSITE" id="PS50929">
    <property type="entry name" value="ABC_TM1F"/>
    <property type="match status" value="2"/>
</dbReference>